<dbReference type="EnsemblMetazoa" id="ACUA017816-RA">
    <property type="protein sequence ID" value="ACUA017816-PA"/>
    <property type="gene ID" value="ACUA017816"/>
</dbReference>
<name>A0A182MGM4_9DIPT</name>
<feature type="region of interest" description="Disordered" evidence="1">
    <location>
        <begin position="50"/>
        <end position="69"/>
    </location>
</feature>
<reference evidence="3" key="1">
    <citation type="submission" date="2013-09" db="EMBL/GenBank/DDBJ databases">
        <title>The Genome Sequence of Anopheles culicifacies species A.</title>
        <authorList>
            <consortium name="The Broad Institute Genomics Platform"/>
            <person name="Neafsey D.E."/>
            <person name="Besansky N."/>
            <person name="Howell P."/>
            <person name="Walton C."/>
            <person name="Young S.K."/>
            <person name="Zeng Q."/>
            <person name="Gargeya S."/>
            <person name="Fitzgerald M."/>
            <person name="Haas B."/>
            <person name="Abouelleil A."/>
            <person name="Allen A.W."/>
            <person name="Alvarado L."/>
            <person name="Arachchi H.M."/>
            <person name="Berlin A.M."/>
            <person name="Chapman S.B."/>
            <person name="Gainer-Dewar J."/>
            <person name="Goldberg J."/>
            <person name="Griggs A."/>
            <person name="Gujja S."/>
            <person name="Hansen M."/>
            <person name="Howarth C."/>
            <person name="Imamovic A."/>
            <person name="Ireland A."/>
            <person name="Larimer J."/>
            <person name="McCowan C."/>
            <person name="Murphy C."/>
            <person name="Pearson M."/>
            <person name="Poon T.W."/>
            <person name="Priest M."/>
            <person name="Roberts A."/>
            <person name="Saif S."/>
            <person name="Shea T."/>
            <person name="Sisk P."/>
            <person name="Sykes S."/>
            <person name="Wortman J."/>
            <person name="Nusbaum C."/>
            <person name="Birren B."/>
        </authorList>
    </citation>
    <scope>NUCLEOTIDE SEQUENCE [LARGE SCALE GENOMIC DNA]</scope>
    <source>
        <strain evidence="3">A-37</strain>
    </source>
</reference>
<evidence type="ECO:0000313" key="2">
    <source>
        <dbReference type="EnsemblMetazoa" id="ACUA017816-PA"/>
    </source>
</evidence>
<proteinExistence type="predicted"/>
<dbReference type="EMBL" id="AXCM01013463">
    <property type="status" value="NOT_ANNOTATED_CDS"/>
    <property type="molecule type" value="Genomic_DNA"/>
</dbReference>
<dbReference type="AlphaFoldDB" id="A0A182MGM4"/>
<sequence>MEDGTTDLSITFSVSRSTSTSSFTCSMLFSCSSAFIRRFMRSKSSVRLTPVPDVPGPPGTAFSPFSQTPSMKHSCLSTRFSVIVRKSSKSSTGGGQPMLSRWARGGATFGANFF</sequence>
<dbReference type="EMBL" id="AXCM01013465">
    <property type="status" value="NOT_ANNOTATED_CDS"/>
    <property type="molecule type" value="Genomic_DNA"/>
</dbReference>
<reference evidence="2" key="2">
    <citation type="submission" date="2020-05" db="UniProtKB">
        <authorList>
            <consortium name="EnsemblMetazoa"/>
        </authorList>
    </citation>
    <scope>IDENTIFICATION</scope>
    <source>
        <strain evidence="2">A-37</strain>
    </source>
</reference>
<dbReference type="VEuPathDB" id="VectorBase:ACUA017816"/>
<evidence type="ECO:0000313" key="3">
    <source>
        <dbReference type="Proteomes" id="UP000075883"/>
    </source>
</evidence>
<dbReference type="Proteomes" id="UP000075883">
    <property type="component" value="Unassembled WGS sequence"/>
</dbReference>
<evidence type="ECO:0000256" key="1">
    <source>
        <dbReference type="SAM" id="MobiDB-lite"/>
    </source>
</evidence>
<accession>A0A182MGM4</accession>
<dbReference type="EMBL" id="AXCM01013464">
    <property type="status" value="NOT_ANNOTATED_CDS"/>
    <property type="molecule type" value="Genomic_DNA"/>
</dbReference>
<keyword evidence="3" id="KW-1185">Reference proteome</keyword>
<protein>
    <submittedName>
        <fullName evidence="2">Uncharacterized protein</fullName>
    </submittedName>
</protein>
<organism evidence="2 3">
    <name type="scientific">Anopheles culicifacies</name>
    <dbReference type="NCBI Taxonomy" id="139723"/>
    <lineage>
        <taxon>Eukaryota</taxon>
        <taxon>Metazoa</taxon>
        <taxon>Ecdysozoa</taxon>
        <taxon>Arthropoda</taxon>
        <taxon>Hexapoda</taxon>
        <taxon>Insecta</taxon>
        <taxon>Pterygota</taxon>
        <taxon>Neoptera</taxon>
        <taxon>Endopterygota</taxon>
        <taxon>Diptera</taxon>
        <taxon>Nematocera</taxon>
        <taxon>Culicoidea</taxon>
        <taxon>Culicidae</taxon>
        <taxon>Anophelinae</taxon>
        <taxon>Anopheles</taxon>
        <taxon>culicifacies species complex</taxon>
    </lineage>
</organism>